<dbReference type="PATRIC" id="fig|1703.6.peg.2263"/>
<dbReference type="PROSITE" id="PS51677">
    <property type="entry name" value="NODB"/>
    <property type="match status" value="1"/>
</dbReference>
<dbReference type="InterPro" id="IPR011330">
    <property type="entry name" value="Glyco_hydro/deAcase_b/a-brl"/>
</dbReference>
<dbReference type="SUPFAM" id="SSF88713">
    <property type="entry name" value="Glycoside hydrolase/deacetylase"/>
    <property type="match status" value="1"/>
</dbReference>
<organism evidence="5 6">
    <name type="scientific">Brevibacterium linens</name>
    <dbReference type="NCBI Taxonomy" id="1703"/>
    <lineage>
        <taxon>Bacteria</taxon>
        <taxon>Bacillati</taxon>
        <taxon>Actinomycetota</taxon>
        <taxon>Actinomycetes</taxon>
        <taxon>Micrococcales</taxon>
        <taxon>Brevibacteriaceae</taxon>
        <taxon>Brevibacterium</taxon>
    </lineage>
</organism>
<dbReference type="Gene3D" id="3.20.20.370">
    <property type="entry name" value="Glycoside hydrolase/deacetylase"/>
    <property type="match status" value="1"/>
</dbReference>
<gene>
    <name evidence="5" type="ORF">AE0388_2365</name>
</gene>
<evidence type="ECO:0000313" key="5">
    <source>
        <dbReference type="EMBL" id="KHS51815.1"/>
    </source>
</evidence>
<evidence type="ECO:0000259" key="4">
    <source>
        <dbReference type="PROSITE" id="PS51677"/>
    </source>
</evidence>
<keyword evidence="3" id="KW-0812">Transmembrane</keyword>
<comment type="caution">
    <text evidence="5">The sequence shown here is derived from an EMBL/GenBank/DDBJ whole genome shotgun (WGS) entry which is preliminary data.</text>
</comment>
<evidence type="ECO:0000256" key="2">
    <source>
        <dbReference type="ARBA" id="ARBA00022801"/>
    </source>
</evidence>
<dbReference type="GO" id="GO:0046872">
    <property type="term" value="F:metal ion binding"/>
    <property type="evidence" value="ECO:0007669"/>
    <property type="project" value="UniProtKB-KW"/>
</dbReference>
<keyword evidence="1" id="KW-0479">Metal-binding</keyword>
<dbReference type="InterPro" id="IPR002509">
    <property type="entry name" value="NODB_dom"/>
</dbReference>
<dbReference type="Pfam" id="PF01522">
    <property type="entry name" value="Polysacc_deac_1"/>
    <property type="match status" value="1"/>
</dbReference>
<dbReference type="GO" id="GO:0005975">
    <property type="term" value="P:carbohydrate metabolic process"/>
    <property type="evidence" value="ECO:0007669"/>
    <property type="project" value="InterPro"/>
</dbReference>
<evidence type="ECO:0000256" key="1">
    <source>
        <dbReference type="ARBA" id="ARBA00022723"/>
    </source>
</evidence>
<feature type="domain" description="NodB homology" evidence="4">
    <location>
        <begin position="260"/>
        <end position="435"/>
    </location>
</feature>
<dbReference type="RefSeq" id="WP_052240043.1">
    <property type="nucleotide sequence ID" value="NZ_JTJZ01000020.1"/>
</dbReference>
<reference evidence="5 6" key="1">
    <citation type="submission" date="2014-11" db="EMBL/GenBank/DDBJ databases">
        <title>Draft Genome Sequence of Brevibacterium linens AE038-8.</title>
        <authorList>
            <person name="Maizel D."/>
            <person name="Utturkar S.M."/>
            <person name="Brown S.D."/>
            <person name="Ferrero M."/>
            <person name="Rosen B.P."/>
        </authorList>
    </citation>
    <scope>NUCLEOTIDE SEQUENCE [LARGE SCALE GENOMIC DNA]</scope>
    <source>
        <strain evidence="5 6">AE038-8</strain>
    </source>
</reference>
<evidence type="ECO:0000313" key="6">
    <source>
        <dbReference type="Proteomes" id="UP000031488"/>
    </source>
</evidence>
<sequence>MSPLSPRDTLVYSVFSAVSALTVLVLLAGAIVTAFRDDPAPEQSVEPAQRATASENRDALSAALRSYSVVSDKRTPRLDIHTFGLPGAASLNSAIEEHVLSMIEESGGFAGHAAFDPVQTAPVHRWPATAFTPAQTSLDDAPPARVDPRAVNISTRVLASGGNFVVTAVDAESPRQQTRLLLTDLAHDRTVNAHRLFAAPVDTAAIGADDTDTLTIDDEPVSDTDLSSIGDRVQKALHTSLELPHPDDLRSPDFSCALLPCVALTYDDGPGEAKSERTILDAADEANIRVTYFLLGKNTDSSPEVAERIIAAGHEVDNHTFSHVRMDTTASAKIRKEIGRTDKSLQSVGVKDEPLVRPPYGALDKRASHVLGGPAIIWDVDTGDWQHRDTKKTIRRVQSQTKPGSIVLMHSIHPSTAKAAPTVFSAVADKGLYAVTVRELFSGIELKQGGSYFCRGYSDELCSNPEHPAVMKN</sequence>
<dbReference type="InterPro" id="IPR050248">
    <property type="entry name" value="Polysacc_deacetylase_ArnD"/>
</dbReference>
<dbReference type="AlphaFoldDB" id="A0A0B8ZZ97"/>
<name>A0A0B8ZZ97_BRELN</name>
<accession>A0A0B8ZZ97</accession>
<dbReference type="OrthoDB" id="9763050at2"/>
<dbReference type="PANTHER" id="PTHR10587:SF133">
    <property type="entry name" value="CHITIN DEACETYLASE 1-RELATED"/>
    <property type="match status" value="1"/>
</dbReference>
<dbReference type="EMBL" id="JTJZ01000020">
    <property type="protein sequence ID" value="KHS51815.1"/>
    <property type="molecule type" value="Genomic_DNA"/>
</dbReference>
<keyword evidence="3" id="KW-0472">Membrane</keyword>
<keyword evidence="3" id="KW-1133">Transmembrane helix</keyword>
<keyword evidence="2" id="KW-0378">Hydrolase</keyword>
<dbReference type="Proteomes" id="UP000031488">
    <property type="component" value="Unassembled WGS sequence"/>
</dbReference>
<evidence type="ECO:0000256" key="3">
    <source>
        <dbReference type="SAM" id="Phobius"/>
    </source>
</evidence>
<protein>
    <submittedName>
        <fullName evidence="5">Polysaccharide deacetylase</fullName>
    </submittedName>
</protein>
<dbReference type="PANTHER" id="PTHR10587">
    <property type="entry name" value="GLYCOSYL TRANSFERASE-RELATED"/>
    <property type="match status" value="1"/>
</dbReference>
<feature type="transmembrane region" description="Helical" evidence="3">
    <location>
        <begin position="12"/>
        <end position="35"/>
    </location>
</feature>
<keyword evidence="6" id="KW-1185">Reference proteome</keyword>
<dbReference type="GO" id="GO:0016020">
    <property type="term" value="C:membrane"/>
    <property type="evidence" value="ECO:0007669"/>
    <property type="project" value="TreeGrafter"/>
</dbReference>
<dbReference type="GO" id="GO:0016810">
    <property type="term" value="F:hydrolase activity, acting on carbon-nitrogen (but not peptide) bonds"/>
    <property type="evidence" value="ECO:0007669"/>
    <property type="project" value="InterPro"/>
</dbReference>
<proteinExistence type="predicted"/>